<accession>A0A6P8Z818</accession>
<evidence type="ECO:0000313" key="6">
    <source>
        <dbReference type="Proteomes" id="UP000515158"/>
    </source>
</evidence>
<evidence type="ECO:0000256" key="4">
    <source>
        <dbReference type="PROSITE-ProRule" id="PRU00175"/>
    </source>
</evidence>
<dbReference type="GeneID" id="117648264"/>
<keyword evidence="1" id="KW-0479">Metal-binding</keyword>
<dbReference type="InterPro" id="IPR013083">
    <property type="entry name" value="Znf_RING/FYVE/PHD"/>
</dbReference>
<evidence type="ECO:0000256" key="3">
    <source>
        <dbReference type="ARBA" id="ARBA00022833"/>
    </source>
</evidence>
<dbReference type="InterPro" id="IPR017907">
    <property type="entry name" value="Znf_RING_CS"/>
</dbReference>
<keyword evidence="2 4" id="KW-0863">Zinc-finger</keyword>
<dbReference type="OrthoDB" id="654191at2759"/>
<dbReference type="InParanoid" id="A0A6P8Z818"/>
<dbReference type="PROSITE" id="PS50089">
    <property type="entry name" value="ZF_RING_2"/>
    <property type="match status" value="1"/>
</dbReference>
<dbReference type="InterPro" id="IPR052667">
    <property type="entry name" value="E3_ubiquitin-ligase_RING"/>
</dbReference>
<keyword evidence="6" id="KW-1185">Reference proteome</keyword>
<evidence type="ECO:0000256" key="1">
    <source>
        <dbReference type="ARBA" id="ARBA00022723"/>
    </source>
</evidence>
<dbReference type="RefSeq" id="XP_034246575.1">
    <property type="nucleotide sequence ID" value="XM_034390684.1"/>
</dbReference>
<dbReference type="PANTHER" id="PTHR47156">
    <property type="entry name" value="PROTEIN CBG20824"/>
    <property type="match status" value="1"/>
</dbReference>
<dbReference type="Gene3D" id="3.30.40.10">
    <property type="entry name" value="Zinc/RING finger domain, C3HC4 (zinc finger)"/>
    <property type="match status" value="1"/>
</dbReference>
<protein>
    <submittedName>
        <fullName evidence="7">Uncharacterized protein LOC117648264</fullName>
    </submittedName>
</protein>
<dbReference type="SMART" id="SM00184">
    <property type="entry name" value="RING"/>
    <property type="match status" value="1"/>
</dbReference>
<dbReference type="PROSITE" id="PS00518">
    <property type="entry name" value="ZF_RING_1"/>
    <property type="match status" value="1"/>
</dbReference>
<dbReference type="KEGG" id="tpal:117648264"/>
<dbReference type="InterPro" id="IPR001841">
    <property type="entry name" value="Znf_RING"/>
</dbReference>
<dbReference type="AlphaFoldDB" id="A0A6P8Z818"/>
<evidence type="ECO:0000256" key="2">
    <source>
        <dbReference type="ARBA" id="ARBA00022771"/>
    </source>
</evidence>
<name>A0A6P8Z818_THRPL</name>
<evidence type="ECO:0000313" key="7">
    <source>
        <dbReference type="RefSeq" id="XP_034246575.1"/>
    </source>
</evidence>
<dbReference type="Proteomes" id="UP000515158">
    <property type="component" value="Unplaced"/>
</dbReference>
<evidence type="ECO:0000259" key="5">
    <source>
        <dbReference type="PROSITE" id="PS50089"/>
    </source>
</evidence>
<organism evidence="7">
    <name type="scientific">Thrips palmi</name>
    <name type="common">Melon thrips</name>
    <dbReference type="NCBI Taxonomy" id="161013"/>
    <lineage>
        <taxon>Eukaryota</taxon>
        <taxon>Metazoa</taxon>
        <taxon>Ecdysozoa</taxon>
        <taxon>Arthropoda</taxon>
        <taxon>Hexapoda</taxon>
        <taxon>Insecta</taxon>
        <taxon>Pterygota</taxon>
        <taxon>Neoptera</taxon>
        <taxon>Paraneoptera</taxon>
        <taxon>Thysanoptera</taxon>
        <taxon>Terebrantia</taxon>
        <taxon>Thripoidea</taxon>
        <taxon>Thripidae</taxon>
        <taxon>Thrips</taxon>
    </lineage>
</organism>
<dbReference type="SUPFAM" id="SSF57850">
    <property type="entry name" value="RING/U-box"/>
    <property type="match status" value="1"/>
</dbReference>
<reference evidence="7" key="1">
    <citation type="submission" date="2025-08" db="UniProtKB">
        <authorList>
            <consortium name="RefSeq"/>
        </authorList>
    </citation>
    <scope>IDENTIFICATION</scope>
    <source>
        <tissue evidence="7">Total insect</tissue>
    </source>
</reference>
<dbReference type="GO" id="GO:0008270">
    <property type="term" value="F:zinc ion binding"/>
    <property type="evidence" value="ECO:0007669"/>
    <property type="project" value="UniProtKB-KW"/>
</dbReference>
<sequence length="393" mass="43581">MQCPICYEVYNQQDRRPKIVPCGHTFCLVCLKSLRVKECPTCRTMFACPPEGLIDNFLALEETADMKFVHRALWCDTCNDAPQPDCVKDHDVLSSRMAQARLEDAHTASLLAEEQALLAERKAHERMRFGFEDAVDALNADTARAEAALRNDRGAAGTIQRRYSTGGVLGGGSSGVRATLINIKASKARAEAAHDKLEIMDATQAEIKVKCGEADTWRYFSLDVSQEAQEMHKLVLFSTYLLARLKPACVRTALTYEVTASVAMASRGISLPDITLEFDERPSPGRLVEQWAKGWKIYSICKGCLESCHTQSFTPQPPVTSARRVEKGCLCLGRANGRFYFILCDDMETRFLLPLSSSFTVVGRVTRNLSSLEEAAKSLRGSPRDALEITPKL</sequence>
<feature type="domain" description="RING-type" evidence="5">
    <location>
        <begin position="3"/>
        <end position="43"/>
    </location>
</feature>
<dbReference type="PANTHER" id="PTHR47156:SF10">
    <property type="entry name" value="E3 UBIQUITIN-PROTEIN LIGASE TRIM-21-RELATED"/>
    <property type="match status" value="1"/>
</dbReference>
<gene>
    <name evidence="7" type="primary">LOC117648264</name>
</gene>
<keyword evidence="3" id="KW-0862">Zinc</keyword>
<proteinExistence type="predicted"/>
<dbReference type="Pfam" id="PF14634">
    <property type="entry name" value="zf-RING_5"/>
    <property type="match status" value="1"/>
</dbReference>